<name>A0A0V1F8G3_TRIPS</name>
<proteinExistence type="predicted"/>
<gene>
    <name evidence="1" type="ORF">T4D_6115</name>
</gene>
<dbReference type="AlphaFoldDB" id="A0A0V1F8G3"/>
<dbReference type="EMBL" id="JYDT01000174">
    <property type="protein sequence ID" value="KRY82442.1"/>
    <property type="molecule type" value="Genomic_DNA"/>
</dbReference>
<organism evidence="1 2">
    <name type="scientific">Trichinella pseudospiralis</name>
    <name type="common">Parasitic roundworm</name>
    <dbReference type="NCBI Taxonomy" id="6337"/>
    <lineage>
        <taxon>Eukaryota</taxon>
        <taxon>Metazoa</taxon>
        <taxon>Ecdysozoa</taxon>
        <taxon>Nematoda</taxon>
        <taxon>Enoplea</taxon>
        <taxon>Dorylaimia</taxon>
        <taxon>Trichinellida</taxon>
        <taxon>Trichinellidae</taxon>
        <taxon>Trichinella</taxon>
    </lineage>
</organism>
<dbReference type="Proteomes" id="UP000054995">
    <property type="component" value="Unassembled WGS sequence"/>
</dbReference>
<keyword evidence="2" id="KW-1185">Reference proteome</keyword>
<sequence>MFTLHKVRKNVVQFCKQAKSISSTTKLCNFASLHVFEISIEISRKFSSRFLKLSNNFYDLLRFLLVDRFKRPRAISLCI</sequence>
<protein>
    <submittedName>
        <fullName evidence="1">Uncharacterized protein</fullName>
    </submittedName>
</protein>
<accession>A0A0V1F8G3</accession>
<comment type="caution">
    <text evidence="1">The sequence shown here is derived from an EMBL/GenBank/DDBJ whole genome shotgun (WGS) entry which is preliminary data.</text>
</comment>
<evidence type="ECO:0000313" key="1">
    <source>
        <dbReference type="EMBL" id="KRY82442.1"/>
    </source>
</evidence>
<reference evidence="1 2" key="1">
    <citation type="submission" date="2015-01" db="EMBL/GenBank/DDBJ databases">
        <title>Evolution of Trichinella species and genotypes.</title>
        <authorList>
            <person name="Korhonen P.K."/>
            <person name="Edoardo P."/>
            <person name="Giuseppe L.R."/>
            <person name="Gasser R.B."/>
        </authorList>
    </citation>
    <scope>NUCLEOTIDE SEQUENCE [LARGE SCALE GENOMIC DNA]</scope>
    <source>
        <strain evidence="1">ISS470</strain>
    </source>
</reference>
<evidence type="ECO:0000313" key="2">
    <source>
        <dbReference type="Proteomes" id="UP000054995"/>
    </source>
</evidence>